<organism evidence="1 2">
    <name type="scientific">Entomoplasma freundtii</name>
    <dbReference type="NCBI Taxonomy" id="74700"/>
    <lineage>
        <taxon>Bacteria</taxon>
        <taxon>Bacillati</taxon>
        <taxon>Mycoplasmatota</taxon>
        <taxon>Mollicutes</taxon>
        <taxon>Entomoplasmatales</taxon>
        <taxon>Entomoplasmataceae</taxon>
        <taxon>Entomoplasma</taxon>
    </lineage>
</organism>
<dbReference type="InterPro" id="IPR000905">
    <property type="entry name" value="Gcp-like_dom"/>
</dbReference>
<dbReference type="Pfam" id="PF00814">
    <property type="entry name" value="TsaD"/>
    <property type="match status" value="1"/>
</dbReference>
<dbReference type="KEGG" id="efr:EFREU_v1c01670"/>
<proteinExistence type="predicted"/>
<protein>
    <submittedName>
        <fullName evidence="1">tRNA N6-adenosine(37)-N6-threonylcarbamoyltransferase complex dimerization subunit TsaB</fullName>
    </submittedName>
</protein>
<evidence type="ECO:0000313" key="1">
    <source>
        <dbReference type="EMBL" id="ATZ16194.1"/>
    </source>
</evidence>
<reference evidence="1 2" key="1">
    <citation type="submission" date="2017-11" db="EMBL/GenBank/DDBJ databases">
        <title>Genome sequence of Entomoplasma freundtii BARC 318 (ATCC 51999).</title>
        <authorList>
            <person name="Lo W.-S."/>
            <person name="Gasparich G.E."/>
            <person name="Kuo C.-H."/>
        </authorList>
    </citation>
    <scope>NUCLEOTIDE SEQUENCE [LARGE SCALE GENOMIC DNA]</scope>
    <source>
        <strain evidence="1 2">BARC 318</strain>
    </source>
</reference>
<dbReference type="EMBL" id="CP024962">
    <property type="protein sequence ID" value="ATZ16194.1"/>
    <property type="molecule type" value="Genomic_DNA"/>
</dbReference>
<dbReference type="RefSeq" id="WP_100609152.1">
    <property type="nucleotide sequence ID" value="NZ_CP024962.1"/>
</dbReference>
<dbReference type="OrthoDB" id="9784166at2"/>
<dbReference type="AlphaFoldDB" id="A0A2K8NQY2"/>
<keyword evidence="2" id="KW-1185">Reference proteome</keyword>
<dbReference type="Gene3D" id="3.30.420.40">
    <property type="match status" value="1"/>
</dbReference>
<dbReference type="Gene3D" id="3.30.420.200">
    <property type="match status" value="1"/>
</dbReference>
<evidence type="ECO:0000313" key="2">
    <source>
        <dbReference type="Proteomes" id="UP000232222"/>
    </source>
</evidence>
<sequence length="190" mass="21317">MNLFIDTANGRLVYLLEKDNQVVDLFLSAPTKKISDEAIHQLNLFLTKNHQSLALIENFYVTTGPGSYSGIRVGLTLVKTVKAISPQTNIYLISSLLFQVGLAKGISLLDARGQKVFYAVYNQAKLLEGPSLIEKESIEVVNEPWAKKGYKIFEDNATLDYKKNFLALKEHFQLANSISDIKPLYLKGYL</sequence>
<dbReference type="GO" id="GO:0016740">
    <property type="term" value="F:transferase activity"/>
    <property type="evidence" value="ECO:0007669"/>
    <property type="project" value="UniProtKB-KW"/>
</dbReference>
<gene>
    <name evidence="1" type="primary">tsaB</name>
    <name evidence="1" type="ORF">EFREU_v1c01670</name>
</gene>
<accession>A0A2K8NQY2</accession>
<dbReference type="InterPro" id="IPR043129">
    <property type="entry name" value="ATPase_NBD"/>
</dbReference>
<dbReference type="SUPFAM" id="SSF53067">
    <property type="entry name" value="Actin-like ATPase domain"/>
    <property type="match status" value="1"/>
</dbReference>
<dbReference type="Proteomes" id="UP000232222">
    <property type="component" value="Chromosome"/>
</dbReference>
<name>A0A2K8NQY2_9MOLU</name>
<keyword evidence="1" id="KW-0808">Transferase</keyword>